<evidence type="ECO:0000259" key="10">
    <source>
        <dbReference type="Pfam" id="PF00593"/>
    </source>
</evidence>
<dbReference type="InterPro" id="IPR036942">
    <property type="entry name" value="Beta-barrel_TonB_sf"/>
</dbReference>
<dbReference type="PANTHER" id="PTHR32552">
    <property type="entry name" value="FERRICHROME IRON RECEPTOR-RELATED"/>
    <property type="match status" value="1"/>
</dbReference>
<dbReference type="EMBL" id="LAZR01022195">
    <property type="protein sequence ID" value="KKL82714.1"/>
    <property type="molecule type" value="Genomic_DNA"/>
</dbReference>
<feature type="domain" description="TonB-dependent receptor-like beta-barrel" evidence="10">
    <location>
        <begin position="320"/>
        <end position="715"/>
    </location>
</feature>
<comment type="subcellular location">
    <subcellularLocation>
        <location evidence="1">Cell outer membrane</location>
        <topology evidence="1">Multi-pass membrane protein</topology>
    </subcellularLocation>
</comment>
<dbReference type="AlphaFoldDB" id="A0A0F9F8J1"/>
<evidence type="ECO:0000256" key="4">
    <source>
        <dbReference type="ARBA" id="ARBA00022692"/>
    </source>
</evidence>
<evidence type="ECO:0000256" key="3">
    <source>
        <dbReference type="ARBA" id="ARBA00022496"/>
    </source>
</evidence>
<evidence type="ECO:0000256" key="1">
    <source>
        <dbReference type="ARBA" id="ARBA00004571"/>
    </source>
</evidence>
<evidence type="ECO:0000256" key="2">
    <source>
        <dbReference type="ARBA" id="ARBA00022448"/>
    </source>
</evidence>
<evidence type="ECO:0008006" key="13">
    <source>
        <dbReference type="Google" id="ProtNLM"/>
    </source>
</evidence>
<keyword evidence="7" id="KW-0798">TonB box</keyword>
<dbReference type="PANTHER" id="PTHR32552:SF81">
    <property type="entry name" value="TONB-DEPENDENT OUTER MEMBRANE RECEPTOR"/>
    <property type="match status" value="1"/>
</dbReference>
<keyword evidence="3" id="KW-0410">Iron transport</keyword>
<dbReference type="Gene3D" id="2.40.170.20">
    <property type="entry name" value="TonB-dependent receptor, beta-barrel domain"/>
    <property type="match status" value="1"/>
</dbReference>
<evidence type="ECO:0000256" key="9">
    <source>
        <dbReference type="ARBA" id="ARBA00023237"/>
    </source>
</evidence>
<evidence type="ECO:0000313" key="12">
    <source>
        <dbReference type="EMBL" id="KKL82714.1"/>
    </source>
</evidence>
<name>A0A0F9F8J1_9ZZZZ</name>
<evidence type="ECO:0000259" key="11">
    <source>
        <dbReference type="Pfam" id="PF07715"/>
    </source>
</evidence>
<keyword evidence="2" id="KW-0813">Transport</keyword>
<dbReference type="InterPro" id="IPR000531">
    <property type="entry name" value="Beta-barrel_TonB"/>
</dbReference>
<reference evidence="12" key="1">
    <citation type="journal article" date="2015" name="Nature">
        <title>Complex archaea that bridge the gap between prokaryotes and eukaryotes.</title>
        <authorList>
            <person name="Spang A."/>
            <person name="Saw J.H."/>
            <person name="Jorgensen S.L."/>
            <person name="Zaremba-Niedzwiedzka K."/>
            <person name="Martijn J."/>
            <person name="Lind A.E."/>
            <person name="van Eijk R."/>
            <person name="Schleper C."/>
            <person name="Guy L."/>
            <person name="Ettema T.J."/>
        </authorList>
    </citation>
    <scope>NUCLEOTIDE SEQUENCE</scope>
</reference>
<dbReference type="SUPFAM" id="SSF56935">
    <property type="entry name" value="Porins"/>
    <property type="match status" value="1"/>
</dbReference>
<keyword evidence="9" id="KW-0998">Cell outer membrane</keyword>
<organism evidence="12">
    <name type="scientific">marine sediment metagenome</name>
    <dbReference type="NCBI Taxonomy" id="412755"/>
    <lineage>
        <taxon>unclassified sequences</taxon>
        <taxon>metagenomes</taxon>
        <taxon>ecological metagenomes</taxon>
    </lineage>
</organism>
<keyword evidence="5" id="KW-0408">Iron</keyword>
<evidence type="ECO:0000256" key="7">
    <source>
        <dbReference type="ARBA" id="ARBA00023077"/>
    </source>
</evidence>
<dbReference type="InterPro" id="IPR039426">
    <property type="entry name" value="TonB-dep_rcpt-like"/>
</dbReference>
<feature type="non-terminal residue" evidence="12">
    <location>
        <position position="716"/>
    </location>
</feature>
<dbReference type="GO" id="GO:0009279">
    <property type="term" value="C:cell outer membrane"/>
    <property type="evidence" value="ECO:0007669"/>
    <property type="project" value="UniProtKB-SubCell"/>
</dbReference>
<dbReference type="PROSITE" id="PS51257">
    <property type="entry name" value="PROKAR_LIPOPROTEIN"/>
    <property type="match status" value="1"/>
</dbReference>
<feature type="domain" description="TonB-dependent receptor plug" evidence="11">
    <location>
        <begin position="53"/>
        <end position="163"/>
    </location>
</feature>
<gene>
    <name evidence="12" type="ORF">LCGC14_1982000</name>
</gene>
<keyword evidence="6" id="KW-0406">Ion transport</keyword>
<dbReference type="PROSITE" id="PS52016">
    <property type="entry name" value="TONB_DEPENDENT_REC_3"/>
    <property type="match status" value="1"/>
</dbReference>
<dbReference type="Pfam" id="PF07715">
    <property type="entry name" value="Plug"/>
    <property type="match status" value="1"/>
</dbReference>
<dbReference type="GO" id="GO:0006826">
    <property type="term" value="P:iron ion transport"/>
    <property type="evidence" value="ECO:0007669"/>
    <property type="project" value="UniProtKB-KW"/>
</dbReference>
<evidence type="ECO:0000256" key="5">
    <source>
        <dbReference type="ARBA" id="ARBA00023004"/>
    </source>
</evidence>
<dbReference type="InterPro" id="IPR012910">
    <property type="entry name" value="Plug_dom"/>
</dbReference>
<dbReference type="Pfam" id="PF00593">
    <property type="entry name" value="TonB_dep_Rec_b-barrel"/>
    <property type="match status" value="1"/>
</dbReference>
<accession>A0A0F9F8J1</accession>
<keyword evidence="4" id="KW-0812">Transmembrane</keyword>
<comment type="caution">
    <text evidence="12">The sequence shown here is derived from an EMBL/GenBank/DDBJ whole genome shotgun (WGS) entry which is preliminary data.</text>
</comment>
<keyword evidence="8" id="KW-0472">Membrane</keyword>
<evidence type="ECO:0000256" key="8">
    <source>
        <dbReference type="ARBA" id="ARBA00023136"/>
    </source>
</evidence>
<proteinExistence type="predicted"/>
<sequence length="716" mass="77995">MQRFITRQLSGITPLFTSIAIACALSPISTTALAEGFALEEVLVTARKREESMQEVPVAVSAFTGDSLKSLGITNVKDMEGIVPGLNMGGGGNGTKGDSNPFIRGVGQRESKVTIDSAVGTYIDGIYIGRAAGALLDAVDVESIQVLRGPQGTLFGKNTTGGAIVIQTTKPGPDLGGHVEVTYGNYGRRNGSGAVNVPLIDDVLYSRLTVASTKSDGYTENQFDNSNWNDDDRLMAIGQLRWDASEDVMVDILLSSTKTRQRSRAQKCVFLDEALAEAGRPNPTFLEAVYNGATNTTTSELCDASGELLPSDKFESELSAESDVFRRSVYEVDTQMAGVTIAWDMGELLGFESLAFKSISGYRLTEQRADEDLDGSAAALTGRVQSIANETDQYSQEFQFTGSAMDGRLNAILGLYAFLEQTDNDWLQDYASYSADNKTENTILLAQSNLTERETDNKAWAVFSQLSFDLTELTEVTVGIRYTSEERETTYREAGIYLPSLSMGEFCPTGGCPTTINTANLLHTFSDSSVQPMTAWQYGYDSNLNGNLEDREIGTFGEDSMTRKDDDWSPSLSFKMRASDDVLEKFSMDSAMGFITFSEGFRSGGVVIDNGDYEDDGINGINDMNEFKPEYVDNIEIGVKIDAFDNRLRANLTTYYTDYTDIQVTAIIPNAIGIPLPSILNAGKAVIKGVEGEFTYVPVETFRLTATFAYADGDYK</sequence>
<evidence type="ECO:0000256" key="6">
    <source>
        <dbReference type="ARBA" id="ARBA00023065"/>
    </source>
</evidence>
<protein>
    <recommendedName>
        <fullName evidence="13">TonB-dependent receptor plug domain-containing protein</fullName>
    </recommendedName>
</protein>